<dbReference type="AlphaFoldDB" id="A0AAN9KIG7"/>
<dbReference type="GO" id="GO:0045087">
    <property type="term" value="P:innate immune response"/>
    <property type="evidence" value="ECO:0007669"/>
    <property type="project" value="InterPro"/>
</dbReference>
<protein>
    <submittedName>
        <fullName evidence="4">Uncharacterized protein</fullName>
    </submittedName>
</protein>
<organism evidence="4 5">
    <name type="scientific">Clitoria ternatea</name>
    <name type="common">Butterfly pea</name>
    <dbReference type="NCBI Taxonomy" id="43366"/>
    <lineage>
        <taxon>Eukaryota</taxon>
        <taxon>Viridiplantae</taxon>
        <taxon>Streptophyta</taxon>
        <taxon>Embryophyta</taxon>
        <taxon>Tracheophyta</taxon>
        <taxon>Spermatophyta</taxon>
        <taxon>Magnoliopsida</taxon>
        <taxon>eudicotyledons</taxon>
        <taxon>Gunneridae</taxon>
        <taxon>Pentapetalae</taxon>
        <taxon>rosids</taxon>
        <taxon>fabids</taxon>
        <taxon>Fabales</taxon>
        <taxon>Fabaceae</taxon>
        <taxon>Papilionoideae</taxon>
        <taxon>50 kb inversion clade</taxon>
        <taxon>NPAAA clade</taxon>
        <taxon>indigoferoid/millettioid clade</taxon>
        <taxon>Phaseoleae</taxon>
        <taxon>Clitoria</taxon>
    </lineage>
</organism>
<dbReference type="Proteomes" id="UP001359559">
    <property type="component" value="Unassembled WGS sequence"/>
</dbReference>
<name>A0AAN9KIG7_CLITE</name>
<evidence type="ECO:0000313" key="5">
    <source>
        <dbReference type="Proteomes" id="UP001359559"/>
    </source>
</evidence>
<sequence>MESATEVQRAWNSYAPCHFMEQVLKALSKCFGFGNDKDGEVTPTTSRAMRRPPRPPLSAGRGGQINISSS</sequence>
<evidence type="ECO:0000313" key="4">
    <source>
        <dbReference type="EMBL" id="KAK7317006.1"/>
    </source>
</evidence>
<dbReference type="InterPro" id="IPR035176">
    <property type="entry name" value="PEP"/>
</dbReference>
<evidence type="ECO:0000256" key="2">
    <source>
        <dbReference type="ARBA" id="ARBA00022821"/>
    </source>
</evidence>
<dbReference type="EMBL" id="JAYKXN010000001">
    <property type="protein sequence ID" value="KAK7317006.1"/>
    <property type="molecule type" value="Genomic_DNA"/>
</dbReference>
<evidence type="ECO:0000256" key="3">
    <source>
        <dbReference type="SAM" id="MobiDB-lite"/>
    </source>
</evidence>
<proteinExistence type="inferred from homology"/>
<keyword evidence="2" id="KW-0611">Plant defense</keyword>
<evidence type="ECO:0000256" key="1">
    <source>
        <dbReference type="ARBA" id="ARBA00011021"/>
    </source>
</evidence>
<reference evidence="4 5" key="1">
    <citation type="submission" date="2024-01" db="EMBL/GenBank/DDBJ databases">
        <title>The genomes of 5 underutilized Papilionoideae crops provide insights into root nodulation and disease resistance.</title>
        <authorList>
            <person name="Yuan L."/>
        </authorList>
    </citation>
    <scope>NUCLEOTIDE SEQUENCE [LARGE SCALE GENOMIC DNA]</scope>
    <source>
        <strain evidence="4">LY-2023</strain>
        <tissue evidence="4">Leaf</tissue>
    </source>
</reference>
<keyword evidence="5" id="KW-1185">Reference proteome</keyword>
<comment type="caution">
    <text evidence="4">The sequence shown here is derived from an EMBL/GenBank/DDBJ whole genome shotgun (WGS) entry which is preliminary data.</text>
</comment>
<feature type="region of interest" description="Disordered" evidence="3">
    <location>
        <begin position="36"/>
        <end position="70"/>
    </location>
</feature>
<dbReference type="Pfam" id="PF17232">
    <property type="entry name" value="Pep1_7"/>
    <property type="match status" value="1"/>
</dbReference>
<comment type="similarity">
    <text evidence="1">Belongs to the brassicaceae elicitor peptide family.</text>
</comment>
<gene>
    <name evidence="4" type="ORF">RJT34_00878</name>
</gene>
<accession>A0AAN9KIG7</accession>